<dbReference type="Pfam" id="PF24019">
    <property type="entry name" value="DUF7332"/>
    <property type="match status" value="1"/>
</dbReference>
<organism evidence="1 2">
    <name type="scientific">Halobacterium salinarum (strain ATCC 33171 / DSM 3754 / JCM 8978 / NBRC 102687 / NCIMB 764 / 91-R6)</name>
    <dbReference type="NCBI Taxonomy" id="2597657"/>
    <lineage>
        <taxon>Archaea</taxon>
        <taxon>Methanobacteriati</taxon>
        <taxon>Methanobacteriota</taxon>
        <taxon>Stenosarchaea group</taxon>
        <taxon>Halobacteria</taxon>
        <taxon>Halobacteriales</taxon>
        <taxon>Halobacteriaceae</taxon>
        <taxon>Halobacterium</taxon>
    </lineage>
</organism>
<dbReference type="AlphaFoldDB" id="A0A4D6GUX1"/>
<accession>A0A4D6GUX1</accession>
<dbReference type="Proteomes" id="UP000296216">
    <property type="component" value="Chromosome"/>
</dbReference>
<proteinExistence type="predicted"/>
<evidence type="ECO:0000313" key="2">
    <source>
        <dbReference type="Proteomes" id="UP000296216"/>
    </source>
</evidence>
<dbReference type="InterPro" id="IPR055756">
    <property type="entry name" value="DUF7332"/>
</dbReference>
<evidence type="ECO:0000313" key="1">
    <source>
        <dbReference type="EMBL" id="QCC44228.1"/>
    </source>
</evidence>
<protein>
    <submittedName>
        <fullName evidence="1">Uncharacterized protein</fullName>
    </submittedName>
</protein>
<name>A0A4D6GUX1_HALS9</name>
<reference evidence="1 2" key="1">
    <citation type="journal article" date="2019" name="Microbiol. Resour. Announc.">
        <title>The Genome Sequence of the Halobacterium salinarum Type Strain Is Closely Related to That of Laboratory Strains NRC-1 and R1.</title>
        <authorList>
            <person name="Pfeiffer F."/>
            <person name="Marchfelder A."/>
            <person name="Habermann B."/>
            <person name="Dyall-Smith M.L."/>
        </authorList>
    </citation>
    <scope>NUCLEOTIDE SEQUENCE [LARGE SCALE GENOMIC DNA]</scope>
    <source>
        <strain evidence="2">ATCC 33171 / DSM 3754 / JCM 8978 / NBRC 102687 / NCIMB 764 / 91-R6</strain>
    </source>
</reference>
<sequence length="165" mass="17263">MNRPPLRAIGMAIVVLVAFTGGGAAQQAGSGPKVDGDGGYRFDVGGDSPHITFWLHLDLLTNLGGAGDLGFSAVGTALDTRVIVIDLQLQFDGIGPLEEFLSDPFSRFSVSAEWELNLPFLSAGPASDTEFSYEGNETIANNTSLENATIGTDTLGNVTRNATQS</sequence>
<dbReference type="EMBL" id="CP038631">
    <property type="protein sequence ID" value="QCC44228.1"/>
    <property type="molecule type" value="Genomic_DNA"/>
</dbReference>
<gene>
    <name evidence="1" type="ORF">HBSAL_02495</name>
</gene>
<dbReference type="GeneID" id="68693323"/>
<dbReference type="RefSeq" id="WP_227970910.1">
    <property type="nucleotide sequence ID" value="NZ_VRYN01000002.1"/>
</dbReference>